<dbReference type="EMBL" id="CAJNDS010002295">
    <property type="protein sequence ID" value="CAE7416634.1"/>
    <property type="molecule type" value="Genomic_DNA"/>
</dbReference>
<dbReference type="AlphaFoldDB" id="A0A812R343"/>
<comment type="caution">
    <text evidence="1">The sequence shown here is derived from an EMBL/GenBank/DDBJ whole genome shotgun (WGS) entry which is preliminary data.</text>
</comment>
<sequence>MYRDLLRLWRCLRPQSCQIRFRSIFPFGQGPKRIPSVRDECGPGFVPTEENLKQCDEIHRSAIKSRGVGTEGRMTAEFVEKYHTLQGLEKYPYVYLWEWQVPLVNAGAKGDLVLASGDGDFAVVELKTLDMQSSGPTVRRRRTKKREHVEQQAIAYLCLFAQLDREIAALGIVPAVSAWVYTEDGLKNAVPNSWFRGWCEQCQLRPGPGCYPELIFGKTATTSEPENRQDCQCRCQRCRCALVYCR</sequence>
<reference evidence="1" key="1">
    <citation type="submission" date="2021-02" db="EMBL/GenBank/DDBJ databases">
        <authorList>
            <person name="Dougan E. K."/>
            <person name="Rhodes N."/>
            <person name="Thang M."/>
            <person name="Chan C."/>
        </authorList>
    </citation>
    <scope>NUCLEOTIDE SEQUENCE</scope>
</reference>
<protein>
    <submittedName>
        <fullName evidence="1">Uncharacterized protein</fullName>
    </submittedName>
</protein>
<name>A0A812R343_9DINO</name>
<evidence type="ECO:0000313" key="1">
    <source>
        <dbReference type="EMBL" id="CAE7416634.1"/>
    </source>
</evidence>
<evidence type="ECO:0000313" key="2">
    <source>
        <dbReference type="Proteomes" id="UP000604046"/>
    </source>
</evidence>
<accession>A0A812R343</accession>
<dbReference type="Proteomes" id="UP000604046">
    <property type="component" value="Unassembled WGS sequence"/>
</dbReference>
<gene>
    <name evidence="1" type="ORF">SNAT2548_LOCUS22653</name>
</gene>
<organism evidence="1 2">
    <name type="scientific">Symbiodinium natans</name>
    <dbReference type="NCBI Taxonomy" id="878477"/>
    <lineage>
        <taxon>Eukaryota</taxon>
        <taxon>Sar</taxon>
        <taxon>Alveolata</taxon>
        <taxon>Dinophyceae</taxon>
        <taxon>Suessiales</taxon>
        <taxon>Symbiodiniaceae</taxon>
        <taxon>Symbiodinium</taxon>
    </lineage>
</organism>
<proteinExistence type="predicted"/>
<keyword evidence="2" id="KW-1185">Reference proteome</keyword>